<evidence type="ECO:0000313" key="9">
    <source>
        <dbReference type="EMBL" id="EBQ1840440.1"/>
    </source>
</evidence>
<dbReference type="SUPFAM" id="SSF52540">
    <property type="entry name" value="P-loop containing nucleoside triphosphate hydrolases"/>
    <property type="match status" value="1"/>
</dbReference>
<dbReference type="InterPro" id="IPR014592">
    <property type="entry name" value="P-loop_UCP034888"/>
</dbReference>
<dbReference type="EMBL" id="AAKDBN010000002">
    <property type="protein sequence ID" value="ECQ8284522.1"/>
    <property type="molecule type" value="Genomic_DNA"/>
</dbReference>
<dbReference type="EMBL" id="AACWTM010000036">
    <property type="protein sequence ID" value="EAN0108931.1"/>
    <property type="molecule type" value="Genomic_DNA"/>
</dbReference>
<dbReference type="EMBL" id="AAGODW010000001">
    <property type="protein sequence ID" value="EBQ1840440.1"/>
    <property type="molecule type" value="Genomic_DNA"/>
</dbReference>
<protein>
    <submittedName>
        <fullName evidence="17">DUF3696 domain-containing protein</fullName>
    </submittedName>
</protein>
<gene>
    <name evidence="9" type="ORF">AZF90_01825</name>
    <name evidence="11" type="ORF">C2K94_22110</name>
    <name evidence="15" type="ORF">CS131_05145</name>
    <name evidence="10" type="ORF">CVR34_24165</name>
    <name evidence="7" type="ORF">D1D78_24180</name>
    <name evidence="4" type="ORF">D5U23_25345</name>
    <name evidence="5" type="ORF">D6H87_23520</name>
    <name evidence="6" type="ORF">DT651_23585</name>
    <name evidence="8" type="ORF">DV609_22215</name>
    <name evidence="13" type="ORF">F0113_05050</name>
    <name evidence="14" type="ORF">F3007_10150</name>
    <name evidence="16" type="ORF">F7J14_22925</name>
    <name evidence="17" type="ORF">F9D41_15690</name>
    <name evidence="12" type="ORF">FRK61_10645</name>
    <name evidence="18" type="ORF">GCV17_22875</name>
    <name evidence="19" type="ORF">GDD90_23055</name>
    <name evidence="20" type="ORF">GFE34_23865</name>
</gene>
<dbReference type="Gene3D" id="3.40.50.300">
    <property type="entry name" value="P-loop containing nucleotide triphosphate hydrolases"/>
    <property type="match status" value="2"/>
</dbReference>
<evidence type="ECO:0000313" key="20">
    <source>
        <dbReference type="EMBL" id="EDJ5823001.1"/>
    </source>
</evidence>
<dbReference type="EMBL" id="AAJBSW010000006">
    <property type="protein sequence ID" value="ECK4159545.1"/>
    <property type="molecule type" value="Genomic_DNA"/>
</dbReference>
<dbReference type="EMBL" id="AAMEEU010000095">
    <property type="protein sequence ID" value="EDG4442475.1"/>
    <property type="molecule type" value="Genomic_DNA"/>
</dbReference>
<dbReference type="Pfam" id="PF13304">
    <property type="entry name" value="AAA_21"/>
    <property type="match status" value="1"/>
</dbReference>
<evidence type="ECO:0000313" key="5">
    <source>
        <dbReference type="EMBL" id="EAN0460444.1"/>
    </source>
</evidence>
<dbReference type="EMBL" id="AAGJCY010000026">
    <property type="protein sequence ID" value="EBO6303491.1"/>
    <property type="molecule type" value="Genomic_DNA"/>
</dbReference>
<evidence type="ECO:0000259" key="1">
    <source>
        <dbReference type="Pfam" id="PF12476"/>
    </source>
</evidence>
<proteinExistence type="predicted"/>
<reference evidence="9" key="1">
    <citation type="submission" date="2018-07" db="EMBL/GenBank/DDBJ databases">
        <authorList>
            <consortium name="GenomeTrakr network: Whole genome sequencing for foodborne pathogen traceback"/>
        </authorList>
    </citation>
    <scope>NUCLEOTIDE SEQUENCE [LARGE SCALE GENOMIC DNA]</scope>
    <source>
        <strain evidence="9">CFSAN047025</strain>
    </source>
</reference>
<dbReference type="GO" id="GO:0005524">
    <property type="term" value="F:ATP binding"/>
    <property type="evidence" value="ECO:0007669"/>
    <property type="project" value="InterPro"/>
</dbReference>
<dbReference type="PANTHER" id="PTHR43581">
    <property type="entry name" value="ATP/GTP PHOSPHATASE"/>
    <property type="match status" value="1"/>
</dbReference>
<dbReference type="InterPro" id="IPR003959">
    <property type="entry name" value="ATPase_AAA_core"/>
</dbReference>
<evidence type="ECO:0000313" key="18">
    <source>
        <dbReference type="EMBL" id="EDG4442475.1"/>
    </source>
</evidence>
<dbReference type="EMBL" id="AAGGXJ010000034">
    <property type="protein sequence ID" value="EBN8330332.1"/>
    <property type="molecule type" value="Genomic_DNA"/>
</dbReference>
<dbReference type="Proteomes" id="UP000839921">
    <property type="component" value="Unassembled WGS sequence"/>
</dbReference>
<dbReference type="Pfam" id="PF13175">
    <property type="entry name" value="AAA_15"/>
    <property type="match status" value="1"/>
</dbReference>
<dbReference type="EMBL" id="AAHBTB010000029">
    <property type="protein sequence ID" value="EBU3460146.1"/>
    <property type="molecule type" value="Genomic_DNA"/>
</dbReference>
<organism evidence="17">
    <name type="scientific">Salmonella enterica</name>
    <name type="common">Salmonella choleraesuis</name>
    <dbReference type="NCBI Taxonomy" id="28901"/>
    <lineage>
        <taxon>Bacteria</taxon>
        <taxon>Pseudomonadati</taxon>
        <taxon>Pseudomonadota</taxon>
        <taxon>Gammaproteobacteria</taxon>
        <taxon>Enterobacterales</taxon>
        <taxon>Enterobacteriaceae</taxon>
        <taxon>Salmonella</taxon>
    </lineage>
</organism>
<feature type="domain" description="ATPase AAA-type core" evidence="3">
    <location>
        <begin position="169"/>
        <end position="301"/>
    </location>
</feature>
<evidence type="ECO:0000259" key="2">
    <source>
        <dbReference type="Pfam" id="PF13175"/>
    </source>
</evidence>
<feature type="domain" description="DUF3696" evidence="1">
    <location>
        <begin position="314"/>
        <end position="361"/>
    </location>
</feature>
<dbReference type="EMBL" id="AAIMFP010000038">
    <property type="protein sequence ID" value="ECF7612972.1"/>
    <property type="molecule type" value="Genomic_DNA"/>
</dbReference>
<evidence type="ECO:0000259" key="3">
    <source>
        <dbReference type="Pfam" id="PF13304"/>
    </source>
</evidence>
<evidence type="ECO:0000313" key="12">
    <source>
        <dbReference type="EMBL" id="ECK4159545.1"/>
    </source>
</evidence>
<evidence type="ECO:0000313" key="10">
    <source>
        <dbReference type="EMBL" id="EBU3460146.1"/>
    </source>
</evidence>
<evidence type="ECO:0000313" key="8">
    <source>
        <dbReference type="EMBL" id="EBO6303491.1"/>
    </source>
</evidence>
<evidence type="ECO:0000313" key="4">
    <source>
        <dbReference type="EMBL" id="EAN0108931.1"/>
    </source>
</evidence>
<evidence type="ECO:0000313" key="7">
    <source>
        <dbReference type="EMBL" id="EBN8330332.1"/>
    </source>
</evidence>
<dbReference type="InterPro" id="IPR027417">
    <property type="entry name" value="P-loop_NTPase"/>
</dbReference>
<name>A0A5Z5DJQ1_SALER</name>
<dbReference type="InterPro" id="IPR051396">
    <property type="entry name" value="Bact_Antivir_Def_Nuclease"/>
</dbReference>
<accession>A0A5Z5DJQ1</accession>
<evidence type="ECO:0000313" key="15">
    <source>
        <dbReference type="EMBL" id="ECX8863855.1"/>
    </source>
</evidence>
<dbReference type="EMBL" id="AACWWJ010000094">
    <property type="protein sequence ID" value="EAN0460444.1"/>
    <property type="molecule type" value="Genomic_DNA"/>
</dbReference>
<dbReference type="PIRSF" id="PIRSF034888">
    <property type="entry name" value="P-loop_UCP034888"/>
    <property type="match status" value="1"/>
</dbReference>
<dbReference type="GO" id="GO:0016887">
    <property type="term" value="F:ATP hydrolysis activity"/>
    <property type="evidence" value="ECO:0007669"/>
    <property type="project" value="InterPro"/>
</dbReference>
<feature type="domain" description="Endonuclease GajA/Old nuclease/RecF-like AAA" evidence="2">
    <location>
        <begin position="1"/>
        <end position="86"/>
    </location>
</feature>
<dbReference type="Pfam" id="PF12476">
    <property type="entry name" value="DUF3696"/>
    <property type="match status" value="1"/>
</dbReference>
<dbReference type="EMBL" id="AAMHLS010000046">
    <property type="protein sequence ID" value="EDH3834178.1"/>
    <property type="molecule type" value="Genomic_DNA"/>
</dbReference>
<dbReference type="Proteomes" id="UP000839926">
    <property type="component" value="Unassembled WGS sequence"/>
</dbReference>
<evidence type="ECO:0000313" key="13">
    <source>
        <dbReference type="EMBL" id="ECQ8284522.1"/>
    </source>
</evidence>
<evidence type="ECO:0000313" key="11">
    <source>
        <dbReference type="EMBL" id="ECF7612972.1"/>
    </source>
</evidence>
<dbReference type="EMBL" id="AAGBOZ010000054">
    <property type="protein sequence ID" value="EBM1208407.1"/>
    <property type="molecule type" value="Genomic_DNA"/>
</dbReference>
<dbReference type="AlphaFoldDB" id="A0A5Z5DJQ1"/>
<dbReference type="EMBL" id="AALEWZ010000045">
    <property type="protein sequence ID" value="ECZ3470159.1"/>
    <property type="molecule type" value="Genomic_DNA"/>
</dbReference>
<dbReference type="InterPro" id="IPR041685">
    <property type="entry name" value="AAA_GajA/Old/RecF-like"/>
</dbReference>
<reference evidence="17" key="2">
    <citation type="submission" date="2019-10" db="EMBL/GenBank/DDBJ databases">
        <authorList>
            <consortium name="PulseNet: The National Subtyping Network for Foodborne Disease Surveillance"/>
            <person name="Tarr C.L."/>
            <person name="Trees E."/>
            <person name="Katz L.S."/>
            <person name="Carleton-Romer H.A."/>
            <person name="Stroika S."/>
            <person name="Kucerova Z."/>
            <person name="Roache K.F."/>
            <person name="Sabol A.L."/>
            <person name="Besser J."/>
            <person name="Gerner-Smidt P."/>
        </authorList>
    </citation>
    <scope>NUCLEOTIDE SEQUENCE</scope>
    <source>
        <strain evidence="15">PNUSAS026383</strain>
        <strain evidence="10">PNUSAS028232</strain>
        <strain evidence="11">PNUSAS032112</strain>
        <strain evidence="6">PNUSAS046051</strain>
        <strain evidence="8">PNUSAS046963</strain>
        <strain evidence="5">PNUSAS049224</strain>
        <strain evidence="7">PNUSAS051236</strain>
        <strain evidence="4">PNUSAS052058</strain>
        <strain evidence="12">PNUSAS084804</strain>
        <strain evidence="13">PNUSAS095261</strain>
        <strain evidence="14">PNUSAS099896</strain>
        <strain evidence="16">PNUSAS102662</strain>
        <strain evidence="17">PNUSAS104897</strain>
        <strain evidence="18">PNUSAS105722</strain>
        <strain evidence="19">PNUSAS110071</strain>
        <strain evidence="20">PNUSAS111738</strain>
    </source>
</reference>
<evidence type="ECO:0000313" key="17">
    <source>
        <dbReference type="EMBL" id="EDB1270793.1"/>
    </source>
</evidence>
<evidence type="ECO:0000313" key="14">
    <source>
        <dbReference type="EMBL" id="ECW3869715.1"/>
    </source>
</evidence>
<dbReference type="RefSeq" id="WP_000586348.1">
    <property type="nucleotide sequence ID" value="NZ_MXLS01000015.1"/>
</dbReference>
<dbReference type="EMBL" id="AALMKF010000005">
    <property type="protein sequence ID" value="EDB1270793.1"/>
    <property type="molecule type" value="Genomic_DNA"/>
</dbReference>
<comment type="caution">
    <text evidence="17">The sequence shown here is derived from an EMBL/GenBank/DDBJ whole genome shotgun (WGS) entry which is preliminary data.</text>
</comment>
<dbReference type="EMBL" id="AALBGQ010000003">
    <property type="protein sequence ID" value="ECX8863855.1"/>
    <property type="molecule type" value="Genomic_DNA"/>
</dbReference>
<dbReference type="InterPro" id="IPR022532">
    <property type="entry name" value="DUF3696"/>
</dbReference>
<evidence type="ECO:0000313" key="16">
    <source>
        <dbReference type="EMBL" id="ECZ3470159.1"/>
    </source>
</evidence>
<dbReference type="PANTHER" id="PTHR43581:SF2">
    <property type="entry name" value="EXCINUCLEASE ATPASE SUBUNIT"/>
    <property type="match status" value="1"/>
</dbReference>
<sequence length="366" mass="40847">MIINRIHLENFKCFIDCDIEINQLNFLVGINSVGKSSIIQSILLPLQSVHDTDIELNGPLINLGDHNDILNIEAADDSIRINIQTNDESCTWGFEKGYVNNGLPKFSLPLLHGENSWVKELKNNFQFISAERWGPRDNVPVIQSHRKGWLGKNGEHLIDYLYSLINEATASEINLPENDPRIHAEASSSTIISSIEAWLGEISPGVAFDINVYKEAHIGWGMFNYGGDSKKYRAGNIGFGISYSLSIIAAIIGAKKGDVLLIENPEAHIHPRGQSKLGQLIACAAEAGIQLLVETHSEHIINGARIAVRKNILQHDKLFIYYFEKPLNTISPIIKKIKSDKRASLDQWPEGFFDQTVIDMETIIKG</sequence>
<evidence type="ECO:0000313" key="19">
    <source>
        <dbReference type="EMBL" id="EDH3834178.1"/>
    </source>
</evidence>
<evidence type="ECO:0000313" key="6">
    <source>
        <dbReference type="EMBL" id="EBM1208407.1"/>
    </source>
</evidence>
<dbReference type="EMBL" id="AAKWGI010000004">
    <property type="protein sequence ID" value="ECW3869715.1"/>
    <property type="molecule type" value="Genomic_DNA"/>
</dbReference>
<dbReference type="EMBL" id="AAMOTX010000047">
    <property type="protein sequence ID" value="EDJ5823001.1"/>
    <property type="molecule type" value="Genomic_DNA"/>
</dbReference>